<gene>
    <name evidence="1" type="ORF">M9Y10_028789</name>
</gene>
<evidence type="ECO:0000313" key="2">
    <source>
        <dbReference type="Proteomes" id="UP001470230"/>
    </source>
</evidence>
<comment type="caution">
    <text evidence="1">The sequence shown here is derived from an EMBL/GenBank/DDBJ whole genome shotgun (WGS) entry which is preliminary data.</text>
</comment>
<reference evidence="1 2" key="1">
    <citation type="submission" date="2024-04" db="EMBL/GenBank/DDBJ databases">
        <title>Tritrichomonas musculus Genome.</title>
        <authorList>
            <person name="Alves-Ferreira E."/>
            <person name="Grigg M."/>
            <person name="Lorenzi H."/>
            <person name="Galac M."/>
        </authorList>
    </citation>
    <scope>NUCLEOTIDE SEQUENCE [LARGE SCALE GENOMIC DNA]</scope>
    <source>
        <strain evidence="1 2">EAF2021</strain>
    </source>
</reference>
<dbReference type="EMBL" id="JAPFFF010000004">
    <property type="protein sequence ID" value="KAK8891576.1"/>
    <property type="molecule type" value="Genomic_DNA"/>
</dbReference>
<sequence>MSANESAEYTIEIDIDSALCNLDNIQEITFEFVNPSLFNKNMTDDEKNERIVDIDFNELSKEDKSIREISAEINGEDTIIKTSNGFNPSDEIDILQMDENSLDEPPQKAINQIDEQEILETQIEI</sequence>
<dbReference type="Proteomes" id="UP001470230">
    <property type="component" value="Unassembled WGS sequence"/>
</dbReference>
<evidence type="ECO:0000313" key="1">
    <source>
        <dbReference type="EMBL" id="KAK8891576.1"/>
    </source>
</evidence>
<proteinExistence type="predicted"/>
<name>A0ABR2KLF4_9EUKA</name>
<accession>A0ABR2KLF4</accession>
<organism evidence="1 2">
    <name type="scientific">Tritrichomonas musculus</name>
    <dbReference type="NCBI Taxonomy" id="1915356"/>
    <lineage>
        <taxon>Eukaryota</taxon>
        <taxon>Metamonada</taxon>
        <taxon>Parabasalia</taxon>
        <taxon>Tritrichomonadida</taxon>
        <taxon>Tritrichomonadidae</taxon>
        <taxon>Tritrichomonas</taxon>
    </lineage>
</organism>
<protein>
    <submittedName>
        <fullName evidence="1">Uncharacterized protein</fullName>
    </submittedName>
</protein>
<keyword evidence="2" id="KW-1185">Reference proteome</keyword>